<comment type="caution">
    <text evidence="1">The sequence shown here is derived from an EMBL/GenBank/DDBJ whole genome shotgun (WGS) entry which is preliminary data.</text>
</comment>
<keyword evidence="2" id="KW-1185">Reference proteome</keyword>
<proteinExistence type="predicted"/>
<gene>
    <name evidence="1" type="ORF">MYCIT1_LOCUS12382</name>
</gene>
<evidence type="ECO:0000313" key="2">
    <source>
        <dbReference type="Proteomes" id="UP001295794"/>
    </source>
</evidence>
<protein>
    <submittedName>
        <fullName evidence="1">Uncharacterized protein</fullName>
    </submittedName>
</protein>
<feature type="non-terminal residue" evidence="1">
    <location>
        <position position="1"/>
    </location>
</feature>
<sequence>MRPCSLLLTDCSYSKLQCVQKSNNCRGIHSGLGASALILDWSKAGFQYRADRALP</sequence>
<evidence type="ECO:0000313" key="1">
    <source>
        <dbReference type="EMBL" id="CAK5268987.1"/>
    </source>
</evidence>
<dbReference type="AlphaFoldDB" id="A0AAD2H4S8"/>
<reference evidence="1" key="1">
    <citation type="submission" date="2023-11" db="EMBL/GenBank/DDBJ databases">
        <authorList>
            <person name="De Vega J J."/>
            <person name="De Vega J J."/>
        </authorList>
    </citation>
    <scope>NUCLEOTIDE SEQUENCE</scope>
</reference>
<name>A0AAD2H4S8_9AGAR</name>
<dbReference type="Proteomes" id="UP001295794">
    <property type="component" value="Unassembled WGS sequence"/>
</dbReference>
<organism evidence="1 2">
    <name type="scientific">Mycena citricolor</name>
    <dbReference type="NCBI Taxonomy" id="2018698"/>
    <lineage>
        <taxon>Eukaryota</taxon>
        <taxon>Fungi</taxon>
        <taxon>Dikarya</taxon>
        <taxon>Basidiomycota</taxon>
        <taxon>Agaricomycotina</taxon>
        <taxon>Agaricomycetes</taxon>
        <taxon>Agaricomycetidae</taxon>
        <taxon>Agaricales</taxon>
        <taxon>Marasmiineae</taxon>
        <taxon>Mycenaceae</taxon>
        <taxon>Mycena</taxon>
    </lineage>
</organism>
<dbReference type="EMBL" id="CAVNYO010000138">
    <property type="protein sequence ID" value="CAK5268987.1"/>
    <property type="molecule type" value="Genomic_DNA"/>
</dbReference>
<accession>A0AAD2H4S8</accession>